<sequence length="328" mass="36592">MDEHTDGWSDIGSAPGARTERRADPDHPLDFFRARSEAGNYMLVLKGESIVITNDLPVLSGLSISLANGASDSTELRLELLDAEQRSIFKALVADILRATQDVAINDSNAGAARVVTRIERWRDFLKRRREQVLSRQAILGLFGELHFLSSRVLDQLAPMDAMLAWRGPHGEEQDFAIGGWILEIKTQLSTADQFLKISSEAQLDTASGPILICHQTFSSCPESDPDAMSLKELVNRLRALLLDQAPLAIDILEAGLIAVGYEDRPEYDQEKWKSVASQFFEVEEGFPRLAPSNIPQGIQSVRYRILPAACSRFKRDEAWLKEKIFDA</sequence>
<dbReference type="OrthoDB" id="7375322at2"/>
<dbReference type="EMBL" id="WTYX01000002">
    <property type="protein sequence ID" value="MXO91509.1"/>
    <property type="molecule type" value="Genomic_DNA"/>
</dbReference>
<dbReference type="Pfam" id="PF14390">
    <property type="entry name" value="DUF4420"/>
    <property type="match status" value="1"/>
</dbReference>
<keyword evidence="3" id="KW-1185">Reference proteome</keyword>
<feature type="region of interest" description="Disordered" evidence="1">
    <location>
        <begin position="1"/>
        <end position="26"/>
    </location>
</feature>
<dbReference type="InterPro" id="IPR025534">
    <property type="entry name" value="DUF4420"/>
</dbReference>
<organism evidence="2 3">
    <name type="scientific">Pontixanthobacter aquaemixtae</name>
    <dbReference type="NCBI Taxonomy" id="1958940"/>
    <lineage>
        <taxon>Bacteria</taxon>
        <taxon>Pseudomonadati</taxon>
        <taxon>Pseudomonadota</taxon>
        <taxon>Alphaproteobacteria</taxon>
        <taxon>Sphingomonadales</taxon>
        <taxon>Erythrobacteraceae</taxon>
        <taxon>Pontixanthobacter</taxon>
    </lineage>
</organism>
<gene>
    <name evidence="2" type="ORF">GRI41_11790</name>
</gene>
<accession>A0A845A1I7</accession>
<protein>
    <submittedName>
        <fullName evidence="2">PD-(D/E)XK motif protein</fullName>
    </submittedName>
</protein>
<evidence type="ECO:0000313" key="2">
    <source>
        <dbReference type="EMBL" id="MXO91509.1"/>
    </source>
</evidence>
<dbReference type="Proteomes" id="UP000442714">
    <property type="component" value="Unassembled WGS sequence"/>
</dbReference>
<name>A0A845A1I7_9SPHN</name>
<evidence type="ECO:0000313" key="3">
    <source>
        <dbReference type="Proteomes" id="UP000442714"/>
    </source>
</evidence>
<dbReference type="RefSeq" id="WP_160605180.1">
    <property type="nucleotide sequence ID" value="NZ_WTYX01000002.1"/>
</dbReference>
<dbReference type="AlphaFoldDB" id="A0A845A1I7"/>
<proteinExistence type="predicted"/>
<comment type="caution">
    <text evidence="2">The sequence shown here is derived from an EMBL/GenBank/DDBJ whole genome shotgun (WGS) entry which is preliminary data.</text>
</comment>
<reference evidence="2 3" key="1">
    <citation type="submission" date="2019-12" db="EMBL/GenBank/DDBJ databases">
        <title>Genomic-based taxomic classification of the family Erythrobacteraceae.</title>
        <authorList>
            <person name="Xu L."/>
        </authorList>
    </citation>
    <scope>NUCLEOTIDE SEQUENCE [LARGE SCALE GENOMIC DNA]</scope>
    <source>
        <strain evidence="2 3">KCTC 52763</strain>
    </source>
</reference>
<evidence type="ECO:0000256" key="1">
    <source>
        <dbReference type="SAM" id="MobiDB-lite"/>
    </source>
</evidence>